<evidence type="ECO:0008006" key="14">
    <source>
        <dbReference type="Google" id="ProtNLM"/>
    </source>
</evidence>
<dbReference type="InterPro" id="IPR018060">
    <property type="entry name" value="HTH_AraC"/>
</dbReference>
<dbReference type="InterPro" id="IPR020449">
    <property type="entry name" value="Tscrpt_reg_AraC-type_HTH"/>
</dbReference>
<keyword evidence="9" id="KW-0175">Coiled coil</keyword>
<keyword evidence="5" id="KW-0805">Transcription regulation</keyword>
<dbReference type="InterPro" id="IPR011006">
    <property type="entry name" value="CheY-like_superfamily"/>
</dbReference>
<keyword evidence="4" id="KW-0902">Two-component regulatory system</keyword>
<evidence type="ECO:0000256" key="5">
    <source>
        <dbReference type="ARBA" id="ARBA00023015"/>
    </source>
</evidence>
<dbReference type="Pfam" id="PF00072">
    <property type="entry name" value="Response_reg"/>
    <property type="match status" value="1"/>
</dbReference>
<keyword evidence="7" id="KW-0804">Transcription</keyword>
<evidence type="ECO:0000256" key="3">
    <source>
        <dbReference type="ARBA" id="ARBA00022553"/>
    </source>
</evidence>
<evidence type="ECO:0000256" key="7">
    <source>
        <dbReference type="ARBA" id="ARBA00023163"/>
    </source>
</evidence>
<evidence type="ECO:0000313" key="12">
    <source>
        <dbReference type="EMBL" id="KIL41645.1"/>
    </source>
</evidence>
<keyword evidence="6" id="KW-0238">DNA-binding</keyword>
<evidence type="ECO:0000256" key="6">
    <source>
        <dbReference type="ARBA" id="ARBA00023125"/>
    </source>
</evidence>
<feature type="modified residue" description="4-aspartylphosphate" evidence="8">
    <location>
        <position position="55"/>
    </location>
</feature>
<dbReference type="PROSITE" id="PS50110">
    <property type="entry name" value="RESPONSE_REGULATORY"/>
    <property type="match status" value="1"/>
</dbReference>
<dbReference type="SMART" id="SM00342">
    <property type="entry name" value="HTH_ARAC"/>
    <property type="match status" value="1"/>
</dbReference>
<dbReference type="InterPro" id="IPR001789">
    <property type="entry name" value="Sig_transdc_resp-reg_receiver"/>
</dbReference>
<evidence type="ECO:0000256" key="1">
    <source>
        <dbReference type="ARBA" id="ARBA00004496"/>
    </source>
</evidence>
<dbReference type="SMART" id="SM00448">
    <property type="entry name" value="REC"/>
    <property type="match status" value="1"/>
</dbReference>
<dbReference type="Gene3D" id="3.40.50.2300">
    <property type="match status" value="1"/>
</dbReference>
<dbReference type="CDD" id="cd17536">
    <property type="entry name" value="REC_YesN-like"/>
    <property type="match status" value="1"/>
</dbReference>
<evidence type="ECO:0000256" key="8">
    <source>
        <dbReference type="PROSITE-ProRule" id="PRU00169"/>
    </source>
</evidence>
<dbReference type="Gene3D" id="1.10.10.60">
    <property type="entry name" value="Homeodomain-like"/>
    <property type="match status" value="2"/>
</dbReference>
<sequence length="530" mass="60830">MYKVLIVEDEWLVREGLKTTMDWEELGCRLLGEACDGETALQMMEEEAPDILLTDIRMPGMDGIQLAAETAGRYPHVKIVFLTGFDDFVYAQQAIRLGAADYVLKPTNFEELTRLIRQLTAKLDEERRLSAEKERMELRLTVGQPLMLETMLYDLLLDHAGTMEKELFREYVAEIGEALGEFRIALLHTEPLRAERKVSAELRQSVAARCSAVSSFPPVRIHEGKFAILLHRHAGRGELQPVLEKLVHDAGGEAAEERFALAVSAAHLSLDALPEAFDQAASTLYRSLLWGTERLAWFEDKEAQPAHSDPLQFSLEEFVELVKWGTEEAIREKTQLCWSLIAQKYPDQEWEAGKALLGCIVSLYGRLLSEDELRPIVQETDLLTATAERPDRLEQWLDRLYESLIAWNRRYQEQAGQQSKNGFEDIEAYVREHYAEDITLQSMAQRCNMSESYFSRLFKKQIGTSFVDYLTALRMRRAKELLANPRLKIYEVSLQVGYQDSRYFSQIFRKSAGETPTEFRKRLGIPNYPL</sequence>
<protein>
    <recommendedName>
        <fullName evidence="14">DNA-binding response regulator</fullName>
    </recommendedName>
</protein>
<organism evidence="12 13">
    <name type="scientific">Gordoniibacillus kamchatkensis</name>
    <dbReference type="NCBI Taxonomy" id="1590651"/>
    <lineage>
        <taxon>Bacteria</taxon>
        <taxon>Bacillati</taxon>
        <taxon>Bacillota</taxon>
        <taxon>Bacilli</taxon>
        <taxon>Bacillales</taxon>
        <taxon>Paenibacillaceae</taxon>
        <taxon>Gordoniibacillus</taxon>
    </lineage>
</organism>
<gene>
    <name evidence="12" type="ORF">SD70_05880</name>
</gene>
<dbReference type="EMBL" id="JXAK01000007">
    <property type="protein sequence ID" value="KIL41645.1"/>
    <property type="molecule type" value="Genomic_DNA"/>
</dbReference>
<evidence type="ECO:0000256" key="9">
    <source>
        <dbReference type="SAM" id="Coils"/>
    </source>
</evidence>
<dbReference type="InterPro" id="IPR009057">
    <property type="entry name" value="Homeodomain-like_sf"/>
</dbReference>
<keyword evidence="2" id="KW-0963">Cytoplasm</keyword>
<proteinExistence type="predicted"/>
<comment type="subcellular location">
    <subcellularLocation>
        <location evidence="1">Cytoplasm</location>
    </subcellularLocation>
</comment>
<evidence type="ECO:0000313" key="13">
    <source>
        <dbReference type="Proteomes" id="UP000031967"/>
    </source>
</evidence>
<dbReference type="SUPFAM" id="SSF46689">
    <property type="entry name" value="Homeodomain-like"/>
    <property type="match status" value="2"/>
</dbReference>
<dbReference type="PANTHER" id="PTHR42713">
    <property type="entry name" value="HISTIDINE KINASE-RELATED"/>
    <property type="match status" value="1"/>
</dbReference>
<accession>A0ABR5AL03</accession>
<dbReference type="PRINTS" id="PR00032">
    <property type="entry name" value="HTHARAC"/>
</dbReference>
<feature type="coiled-coil region" evidence="9">
    <location>
        <begin position="109"/>
        <end position="136"/>
    </location>
</feature>
<dbReference type="PROSITE" id="PS01124">
    <property type="entry name" value="HTH_ARAC_FAMILY_2"/>
    <property type="match status" value="1"/>
</dbReference>
<feature type="domain" description="HTH araC/xylS-type" evidence="10">
    <location>
        <begin position="424"/>
        <end position="522"/>
    </location>
</feature>
<name>A0ABR5AL03_9BACL</name>
<dbReference type="PROSITE" id="PS00041">
    <property type="entry name" value="HTH_ARAC_FAMILY_1"/>
    <property type="match status" value="1"/>
</dbReference>
<keyword evidence="3 8" id="KW-0597">Phosphoprotein</keyword>
<dbReference type="InterPro" id="IPR051552">
    <property type="entry name" value="HptR"/>
</dbReference>
<dbReference type="SUPFAM" id="SSF52172">
    <property type="entry name" value="CheY-like"/>
    <property type="match status" value="1"/>
</dbReference>
<dbReference type="InterPro" id="IPR018062">
    <property type="entry name" value="HTH_AraC-typ_CS"/>
</dbReference>
<dbReference type="PANTHER" id="PTHR42713:SF3">
    <property type="entry name" value="TRANSCRIPTIONAL REGULATORY PROTEIN HPTR"/>
    <property type="match status" value="1"/>
</dbReference>
<evidence type="ECO:0000256" key="4">
    <source>
        <dbReference type="ARBA" id="ARBA00023012"/>
    </source>
</evidence>
<dbReference type="Proteomes" id="UP000031967">
    <property type="component" value="Unassembled WGS sequence"/>
</dbReference>
<feature type="domain" description="Response regulatory" evidence="11">
    <location>
        <begin position="3"/>
        <end position="120"/>
    </location>
</feature>
<keyword evidence="13" id="KW-1185">Reference proteome</keyword>
<dbReference type="RefSeq" id="WP_041046504.1">
    <property type="nucleotide sequence ID" value="NZ_JXAK01000007.1"/>
</dbReference>
<comment type="caution">
    <text evidence="12">The sequence shown here is derived from an EMBL/GenBank/DDBJ whole genome shotgun (WGS) entry which is preliminary data.</text>
</comment>
<evidence type="ECO:0000259" key="10">
    <source>
        <dbReference type="PROSITE" id="PS01124"/>
    </source>
</evidence>
<dbReference type="Pfam" id="PF12833">
    <property type="entry name" value="HTH_18"/>
    <property type="match status" value="1"/>
</dbReference>
<evidence type="ECO:0000256" key="2">
    <source>
        <dbReference type="ARBA" id="ARBA00022490"/>
    </source>
</evidence>
<reference evidence="12 13" key="1">
    <citation type="submission" date="2014-12" db="EMBL/GenBank/DDBJ databases">
        <title>Draft genome sequence of Paenibacillus kamchatkensis strain B-2647.</title>
        <authorList>
            <person name="Karlyshev A.V."/>
            <person name="Kudryashova E.B."/>
        </authorList>
    </citation>
    <scope>NUCLEOTIDE SEQUENCE [LARGE SCALE GENOMIC DNA]</scope>
    <source>
        <strain evidence="12 13">VKM B-2647</strain>
    </source>
</reference>
<evidence type="ECO:0000259" key="11">
    <source>
        <dbReference type="PROSITE" id="PS50110"/>
    </source>
</evidence>